<dbReference type="Pfam" id="PF07237">
    <property type="entry name" value="DUF1428"/>
    <property type="match status" value="1"/>
</dbReference>
<gene>
    <name evidence="1" type="ORF">ACERZ8_04090</name>
</gene>
<dbReference type="Proteomes" id="UP001627408">
    <property type="component" value="Unassembled WGS sequence"/>
</dbReference>
<dbReference type="PIRSF" id="PIRSF007028">
    <property type="entry name" value="UCP007028"/>
    <property type="match status" value="1"/>
</dbReference>
<dbReference type="RefSeq" id="WP_407590851.1">
    <property type="nucleotide sequence ID" value="NZ_JBHDIY010000002.1"/>
</dbReference>
<evidence type="ECO:0000313" key="1">
    <source>
        <dbReference type="EMBL" id="MFL4469085.1"/>
    </source>
</evidence>
<protein>
    <submittedName>
        <fullName evidence="1">DUF1428 domain-containing protein</fullName>
    </submittedName>
</protein>
<sequence length="120" mass="13187">MAYIDMFVAPIAPGNKEAFTKFSKICHEVLIDCGALSVLDAWDDDVPEGDITSFRKAVQASADEVVTAGWIIWPDKATRDTGMEKMMSDPRMNDANPMPFDGKRMIFGGFNPIVETPAQA</sequence>
<name>A0ABW8UQD2_9RHOB</name>
<dbReference type="InterPro" id="IPR011008">
    <property type="entry name" value="Dimeric_a/b-barrel"/>
</dbReference>
<proteinExistence type="predicted"/>
<reference evidence="1 2" key="1">
    <citation type="submission" date="2024-08" db="EMBL/GenBank/DDBJ databases">
        <title>Tateyamaria sp. nov., isolated from marine algae.</title>
        <authorList>
            <person name="Choi B.J."/>
            <person name="Kim J.M."/>
            <person name="Lee J.K."/>
            <person name="Choi D.G."/>
            <person name="Bayburt H."/>
            <person name="Baek J.H."/>
            <person name="Han D.M."/>
            <person name="Jeon C.O."/>
        </authorList>
    </citation>
    <scope>NUCLEOTIDE SEQUENCE [LARGE SCALE GENOMIC DNA]</scope>
    <source>
        <strain evidence="1 2">KMU-156</strain>
    </source>
</reference>
<organism evidence="1 2">
    <name type="scientific">Tateyamaria armeniaca</name>
    <dbReference type="NCBI Taxonomy" id="2518930"/>
    <lineage>
        <taxon>Bacteria</taxon>
        <taxon>Pseudomonadati</taxon>
        <taxon>Pseudomonadota</taxon>
        <taxon>Alphaproteobacteria</taxon>
        <taxon>Rhodobacterales</taxon>
        <taxon>Roseobacteraceae</taxon>
        <taxon>Tateyamaria</taxon>
    </lineage>
</organism>
<dbReference type="Gene3D" id="3.30.70.100">
    <property type="match status" value="1"/>
</dbReference>
<dbReference type="SUPFAM" id="SSF54909">
    <property type="entry name" value="Dimeric alpha+beta barrel"/>
    <property type="match status" value="1"/>
</dbReference>
<comment type="caution">
    <text evidence="1">The sequence shown here is derived from an EMBL/GenBank/DDBJ whole genome shotgun (WGS) entry which is preliminary data.</text>
</comment>
<dbReference type="InterPro" id="IPR009874">
    <property type="entry name" value="DUF1428"/>
</dbReference>
<evidence type="ECO:0000313" key="2">
    <source>
        <dbReference type="Proteomes" id="UP001627408"/>
    </source>
</evidence>
<dbReference type="EMBL" id="JBHDIY010000002">
    <property type="protein sequence ID" value="MFL4469085.1"/>
    <property type="molecule type" value="Genomic_DNA"/>
</dbReference>
<keyword evidence="2" id="KW-1185">Reference proteome</keyword>
<accession>A0ABW8UQD2</accession>